<evidence type="ECO:0000256" key="2">
    <source>
        <dbReference type="SAM" id="Phobius"/>
    </source>
</evidence>
<protein>
    <submittedName>
        <fullName evidence="3">Uncharacterized protein</fullName>
    </submittedName>
</protein>
<evidence type="ECO:0000313" key="3">
    <source>
        <dbReference type="EMBL" id="MCA9383195.1"/>
    </source>
</evidence>
<comment type="caution">
    <text evidence="3">The sequence shown here is derived from an EMBL/GenBank/DDBJ whole genome shotgun (WGS) entry which is preliminary data.</text>
</comment>
<sequence>MENASTAEQQQSVTNQPINNESNTAKGSKSKKIIIVILIILFVLCLLCSALGFYVSSRVEEGIDQAVDELENDVIEQLDAEASEGMIGNCTLEEAGFTARDVDILLEAYNDPFIIAVRDGLDNYLAGSSEGIGALAEEGINIEGIVDGLDNFDRSYYESEFMVYYVNNNALGGGKEITIMFVDQPDRLFIAWVYDLAGGDYEIRAFRDPGFTTEEMEEIRGEVSCFLEDTRFRL</sequence>
<dbReference type="EMBL" id="JAGQLK010000037">
    <property type="protein sequence ID" value="MCA9383195.1"/>
    <property type="molecule type" value="Genomic_DNA"/>
</dbReference>
<dbReference type="Proteomes" id="UP000783287">
    <property type="component" value="Unassembled WGS sequence"/>
</dbReference>
<reference evidence="3" key="2">
    <citation type="journal article" date="2021" name="Microbiome">
        <title>Successional dynamics and alternative stable states in a saline activated sludge microbial community over 9 years.</title>
        <authorList>
            <person name="Wang Y."/>
            <person name="Ye J."/>
            <person name="Ju F."/>
            <person name="Liu L."/>
            <person name="Boyd J.A."/>
            <person name="Deng Y."/>
            <person name="Parks D.H."/>
            <person name="Jiang X."/>
            <person name="Yin X."/>
            <person name="Woodcroft B.J."/>
            <person name="Tyson G.W."/>
            <person name="Hugenholtz P."/>
            <person name="Polz M.F."/>
            <person name="Zhang T."/>
        </authorList>
    </citation>
    <scope>NUCLEOTIDE SEQUENCE</scope>
    <source>
        <strain evidence="3">HKST-UBA14</strain>
    </source>
</reference>
<accession>A0A955L5C5</accession>
<keyword evidence="2" id="KW-0812">Transmembrane</keyword>
<dbReference type="AlphaFoldDB" id="A0A955L5C5"/>
<keyword evidence="2" id="KW-0472">Membrane</keyword>
<gene>
    <name evidence="3" type="ORF">KC909_02410</name>
</gene>
<name>A0A955L5C5_9BACT</name>
<reference evidence="3" key="1">
    <citation type="submission" date="2020-04" db="EMBL/GenBank/DDBJ databases">
        <authorList>
            <person name="Zhang T."/>
        </authorList>
    </citation>
    <scope>NUCLEOTIDE SEQUENCE</scope>
    <source>
        <strain evidence="3">HKST-UBA14</strain>
    </source>
</reference>
<feature type="transmembrane region" description="Helical" evidence="2">
    <location>
        <begin position="33"/>
        <end position="55"/>
    </location>
</feature>
<feature type="region of interest" description="Disordered" evidence="1">
    <location>
        <begin position="1"/>
        <end position="25"/>
    </location>
</feature>
<organism evidence="3 4">
    <name type="scientific">Candidatus Dojkabacteria bacterium</name>
    <dbReference type="NCBI Taxonomy" id="2099670"/>
    <lineage>
        <taxon>Bacteria</taxon>
        <taxon>Candidatus Dojkabacteria</taxon>
    </lineage>
</organism>
<evidence type="ECO:0000256" key="1">
    <source>
        <dbReference type="SAM" id="MobiDB-lite"/>
    </source>
</evidence>
<keyword evidence="2" id="KW-1133">Transmembrane helix</keyword>
<evidence type="ECO:0000313" key="4">
    <source>
        <dbReference type="Proteomes" id="UP000783287"/>
    </source>
</evidence>
<proteinExistence type="predicted"/>